<evidence type="ECO:0000313" key="1">
    <source>
        <dbReference type="EMBL" id="TDR93085.1"/>
    </source>
</evidence>
<protein>
    <submittedName>
        <fullName evidence="1">Uncharacterized protein DUF3126</fullName>
    </submittedName>
</protein>
<dbReference type="OrthoDB" id="7632283at2"/>
<dbReference type="InterPro" id="IPR021473">
    <property type="entry name" value="DUF3126"/>
</dbReference>
<dbReference type="AlphaFoldDB" id="A0A4R7C765"/>
<accession>A0A4R7C765</accession>
<dbReference type="Proteomes" id="UP000295122">
    <property type="component" value="Unassembled WGS sequence"/>
</dbReference>
<dbReference type="EMBL" id="SNZR01000011">
    <property type="protein sequence ID" value="TDR93085.1"/>
    <property type="molecule type" value="Genomic_DNA"/>
</dbReference>
<gene>
    <name evidence="1" type="ORF">EV668_0338</name>
</gene>
<comment type="caution">
    <text evidence="1">The sequence shown here is derived from an EMBL/GenBank/DDBJ whole genome shotgun (WGS) entry which is preliminary data.</text>
</comment>
<keyword evidence="2" id="KW-1185">Reference proteome</keyword>
<proteinExistence type="predicted"/>
<reference evidence="1 2" key="1">
    <citation type="submission" date="2019-03" db="EMBL/GenBank/DDBJ databases">
        <title>Genomic Encyclopedia of Type Strains, Phase IV (KMG-IV): sequencing the most valuable type-strain genomes for metagenomic binning, comparative biology and taxonomic classification.</title>
        <authorList>
            <person name="Goeker M."/>
        </authorList>
    </citation>
    <scope>NUCLEOTIDE SEQUENCE [LARGE SCALE GENOMIC DNA]</scope>
    <source>
        <strain evidence="1 2">DSM 25903</strain>
    </source>
</reference>
<evidence type="ECO:0000313" key="2">
    <source>
        <dbReference type="Proteomes" id="UP000295122"/>
    </source>
</evidence>
<dbReference type="Pfam" id="PF11324">
    <property type="entry name" value="DUF3126"/>
    <property type="match status" value="1"/>
</dbReference>
<organism evidence="1 2">
    <name type="scientific">Enterovirga rhinocerotis</name>
    <dbReference type="NCBI Taxonomy" id="1339210"/>
    <lineage>
        <taxon>Bacteria</taxon>
        <taxon>Pseudomonadati</taxon>
        <taxon>Pseudomonadota</taxon>
        <taxon>Alphaproteobacteria</taxon>
        <taxon>Hyphomicrobiales</taxon>
        <taxon>Methylobacteriaceae</taxon>
        <taxon>Enterovirga</taxon>
    </lineage>
</organism>
<sequence>MDKTELAKLERFLRRTFGNHSIRVAARPRKKDSAEVYIGEEFVGVISVDDEDGDRSFNFDMAILAEDLEG</sequence>
<dbReference type="RefSeq" id="WP_133768115.1">
    <property type="nucleotide sequence ID" value="NZ_SNZR01000011.1"/>
</dbReference>
<name>A0A4R7C765_9HYPH</name>